<accession>A0A317KU97</accession>
<organism evidence="3 4">
    <name type="scientific">Gracilibacillus dipsosauri</name>
    <dbReference type="NCBI Taxonomy" id="178340"/>
    <lineage>
        <taxon>Bacteria</taxon>
        <taxon>Bacillati</taxon>
        <taxon>Bacillota</taxon>
        <taxon>Bacilli</taxon>
        <taxon>Bacillales</taxon>
        <taxon>Bacillaceae</taxon>
        <taxon>Gracilibacillus</taxon>
    </lineage>
</organism>
<gene>
    <name evidence="3" type="ORF">DLJ74_18485</name>
</gene>
<proteinExistence type="inferred from homology"/>
<comment type="similarity">
    <text evidence="1">Belongs to the AHA1 family.</text>
</comment>
<dbReference type="Pfam" id="PF08327">
    <property type="entry name" value="AHSA1"/>
    <property type="match status" value="1"/>
</dbReference>
<dbReference type="InterPro" id="IPR013538">
    <property type="entry name" value="ASHA1/2-like_C"/>
</dbReference>
<evidence type="ECO:0000313" key="4">
    <source>
        <dbReference type="Proteomes" id="UP000245624"/>
    </source>
</evidence>
<evidence type="ECO:0000259" key="2">
    <source>
        <dbReference type="Pfam" id="PF08327"/>
    </source>
</evidence>
<dbReference type="OrthoDB" id="9800600at2"/>
<dbReference type="AlphaFoldDB" id="A0A317KU97"/>
<dbReference type="EMBL" id="QGTD01000020">
    <property type="protein sequence ID" value="PWU66853.1"/>
    <property type="molecule type" value="Genomic_DNA"/>
</dbReference>
<dbReference type="RefSeq" id="WP_054787302.1">
    <property type="nucleotide sequence ID" value="NZ_JAJUIE010000005.1"/>
</dbReference>
<dbReference type="Gene3D" id="3.30.530.20">
    <property type="match status" value="1"/>
</dbReference>
<dbReference type="Proteomes" id="UP000245624">
    <property type="component" value="Unassembled WGS sequence"/>
</dbReference>
<reference evidence="3 4" key="1">
    <citation type="submission" date="2018-05" db="EMBL/GenBank/DDBJ databases">
        <title>Genomic analysis of Gracilibacillus dipsosauri DD1 reveals novel features of a salt-tolerant amylase.</title>
        <authorList>
            <person name="Deutch C.E."/>
            <person name="Yang S."/>
        </authorList>
    </citation>
    <scope>NUCLEOTIDE SEQUENCE [LARGE SCALE GENOMIC DNA]</scope>
    <source>
        <strain evidence="3 4">DD1</strain>
    </source>
</reference>
<evidence type="ECO:0000256" key="1">
    <source>
        <dbReference type="ARBA" id="ARBA00006817"/>
    </source>
</evidence>
<keyword evidence="4" id="KW-1185">Reference proteome</keyword>
<name>A0A317KU97_9BACI</name>
<sequence>MDLSYDFYINAPIEKVWETLVSDEGVQQTFYGCTIRSSFIPGETISYIGPGNDGEETVHVYGKILTCNPLEKLSFTEHPGPSYNQDHANLETRITYTLTTVGNCTKLTLINDLWSQEHPSYKSTKDHWPMILSNIKTFTETGKQLDFGF</sequence>
<comment type="caution">
    <text evidence="3">The sequence shown here is derived from an EMBL/GenBank/DDBJ whole genome shotgun (WGS) entry which is preliminary data.</text>
</comment>
<protein>
    <submittedName>
        <fullName evidence="3">Polyketide cyclase</fullName>
    </submittedName>
</protein>
<dbReference type="InterPro" id="IPR023393">
    <property type="entry name" value="START-like_dom_sf"/>
</dbReference>
<dbReference type="SUPFAM" id="SSF55961">
    <property type="entry name" value="Bet v1-like"/>
    <property type="match status" value="1"/>
</dbReference>
<evidence type="ECO:0000313" key="3">
    <source>
        <dbReference type="EMBL" id="PWU66853.1"/>
    </source>
</evidence>
<feature type="domain" description="Activator of Hsp90 ATPase homologue 1/2-like C-terminal" evidence="2">
    <location>
        <begin position="10"/>
        <end position="137"/>
    </location>
</feature>